<gene>
    <name evidence="2" type="ORF">FOH10_02405</name>
</gene>
<reference evidence="2 3" key="1">
    <citation type="submission" date="2019-07" db="EMBL/GenBank/DDBJ databases">
        <title>Complete Genome Sequence and Methylome Analysis of Nocardia otitidis-caviarum NEB252.</title>
        <authorList>
            <person name="Fomenkov A."/>
            <person name="Anton B.P."/>
            <person name="Vincze T."/>
            <person name="Roberts R.J."/>
        </authorList>
    </citation>
    <scope>NUCLEOTIDE SEQUENCE [LARGE SCALE GENOMIC DNA]</scope>
    <source>
        <strain evidence="2 3">NEB252</strain>
    </source>
</reference>
<dbReference type="AlphaFoldDB" id="A0A516NFT6"/>
<dbReference type="EMBL" id="CP041695">
    <property type="protein sequence ID" value="QDP77769.1"/>
    <property type="molecule type" value="Genomic_DNA"/>
</dbReference>
<evidence type="ECO:0000313" key="3">
    <source>
        <dbReference type="Proteomes" id="UP000317039"/>
    </source>
</evidence>
<dbReference type="InterPro" id="IPR046919">
    <property type="entry name" value="ABC-3C_CTD10"/>
</dbReference>
<proteinExistence type="predicted"/>
<dbReference type="KEGG" id="nod:FOH10_02405"/>
<feature type="domain" description="ABC-three component systems C-terminal" evidence="1">
    <location>
        <begin position="173"/>
        <end position="299"/>
    </location>
</feature>
<dbReference type="Pfam" id="PF20275">
    <property type="entry name" value="CTD10"/>
    <property type="match status" value="1"/>
</dbReference>
<name>A0A516NFT6_9NOCA</name>
<evidence type="ECO:0000313" key="2">
    <source>
        <dbReference type="EMBL" id="QDP77769.1"/>
    </source>
</evidence>
<dbReference type="GeneID" id="80331252"/>
<accession>A0A516NFT6</accession>
<dbReference type="RefSeq" id="WP_143979461.1">
    <property type="nucleotide sequence ID" value="NZ_CP041695.1"/>
</dbReference>
<protein>
    <recommendedName>
        <fullName evidence="1">ABC-three component systems C-terminal domain-containing protein</fullName>
    </recommendedName>
</protein>
<sequence>MLTANWLDWYHGRHQQACFQSGSFFEDYVEKVLGRFHDDFMNPAPTGRLGDGGCDGLAESGTIMYACYGQRPGRDAERELAKKIRSDFDRAVDQWASFHTWRFVTNAPVGPLATQVVVDMQRSYGPGSSRPLTVRLVNPEKLWSEVVSTLDTAILNELFPGAPGIANVELEDLIPLLDQLGSGAGPVDSGGAVLPVPASKMDFNALSEASRAEFNYGRLLAPRIDEWYQSCSDPGLFDAHGARFRALYEQQRAVTTTPSEILERLYAAVAGPNVRMDATRANAAFAVLSYFFDSCHIFEMPTDAGSASGAEVSDAAAD</sequence>
<dbReference type="Proteomes" id="UP000317039">
    <property type="component" value="Chromosome"/>
</dbReference>
<organism evidence="2 3">
    <name type="scientific">Nocardia otitidiscaviarum</name>
    <dbReference type="NCBI Taxonomy" id="1823"/>
    <lineage>
        <taxon>Bacteria</taxon>
        <taxon>Bacillati</taxon>
        <taxon>Actinomycetota</taxon>
        <taxon>Actinomycetes</taxon>
        <taxon>Mycobacteriales</taxon>
        <taxon>Nocardiaceae</taxon>
        <taxon>Nocardia</taxon>
    </lineage>
</organism>
<evidence type="ECO:0000259" key="1">
    <source>
        <dbReference type="Pfam" id="PF20275"/>
    </source>
</evidence>